<dbReference type="AlphaFoldDB" id="A0A936ND25"/>
<protein>
    <submittedName>
        <fullName evidence="1">Uncharacterized protein</fullName>
    </submittedName>
</protein>
<comment type="caution">
    <text evidence="1">The sequence shown here is derived from an EMBL/GenBank/DDBJ whole genome shotgun (WGS) entry which is preliminary data.</text>
</comment>
<dbReference type="Proteomes" id="UP000727993">
    <property type="component" value="Unassembled WGS sequence"/>
</dbReference>
<evidence type="ECO:0000313" key="1">
    <source>
        <dbReference type="EMBL" id="MBK9298097.1"/>
    </source>
</evidence>
<evidence type="ECO:0000313" key="2">
    <source>
        <dbReference type="Proteomes" id="UP000727993"/>
    </source>
</evidence>
<gene>
    <name evidence="1" type="ORF">IPN02_14940</name>
</gene>
<organism evidence="1 2">
    <name type="scientific">Candidatus Neomicrothrix subdominans</name>
    <dbReference type="NCBI Taxonomy" id="2954438"/>
    <lineage>
        <taxon>Bacteria</taxon>
        <taxon>Bacillati</taxon>
        <taxon>Actinomycetota</taxon>
        <taxon>Acidimicrobiia</taxon>
        <taxon>Acidimicrobiales</taxon>
        <taxon>Microthrixaceae</taxon>
        <taxon>Candidatus Neomicrothrix</taxon>
    </lineage>
</organism>
<name>A0A936ND25_9ACTN</name>
<proteinExistence type="predicted"/>
<dbReference type="EMBL" id="JADJZA010000008">
    <property type="protein sequence ID" value="MBK9298097.1"/>
    <property type="molecule type" value="Genomic_DNA"/>
</dbReference>
<accession>A0A936ND25</accession>
<reference evidence="1 2" key="1">
    <citation type="submission" date="2020-10" db="EMBL/GenBank/DDBJ databases">
        <title>Connecting structure to function with the recovery of over 1000 high-quality activated sludge metagenome-assembled genomes encoding full-length rRNA genes using long-read sequencing.</title>
        <authorList>
            <person name="Singleton C.M."/>
            <person name="Petriglieri F."/>
            <person name="Kristensen J.M."/>
            <person name="Kirkegaard R.H."/>
            <person name="Michaelsen T.Y."/>
            <person name="Andersen M.H."/>
            <person name="Karst S.M."/>
            <person name="Dueholm M.S."/>
            <person name="Nielsen P.H."/>
            <person name="Albertsen M."/>
        </authorList>
    </citation>
    <scope>NUCLEOTIDE SEQUENCE [LARGE SCALE GENOMIC DNA]</scope>
    <source>
        <strain evidence="1">Lyne_18-Q3-R50-59_MAXAC.006</strain>
    </source>
</reference>
<sequence length="90" mass="9244">MSNVTTAIQVDLSVDLNTMDETGLPWAFLDEAPDPSLIVAGHHIVVGSGAATAVAIVVDITGEGIVHVQPMRGSVASNAHLLDVDRASSV</sequence>